<dbReference type="CDD" id="cd13704">
    <property type="entry name" value="PBP2_HisK"/>
    <property type="match status" value="1"/>
</dbReference>
<dbReference type="RefSeq" id="WP_216521092.1">
    <property type="nucleotide sequence ID" value="NZ_JAHLPM010000014.1"/>
</dbReference>
<dbReference type="PROSITE" id="PS50109">
    <property type="entry name" value="HIS_KIN"/>
    <property type="match status" value="1"/>
</dbReference>
<dbReference type="SMART" id="SM00091">
    <property type="entry name" value="PAS"/>
    <property type="match status" value="1"/>
</dbReference>
<evidence type="ECO:0000259" key="10">
    <source>
        <dbReference type="PROSITE" id="PS50113"/>
    </source>
</evidence>
<dbReference type="PANTHER" id="PTHR43065:SF10">
    <property type="entry name" value="PEROXIDE STRESS-ACTIVATED HISTIDINE KINASE MAK3"/>
    <property type="match status" value="1"/>
</dbReference>
<dbReference type="CDD" id="cd00130">
    <property type="entry name" value="PAS"/>
    <property type="match status" value="1"/>
</dbReference>
<feature type="domain" description="PAS" evidence="9">
    <location>
        <begin position="318"/>
        <end position="374"/>
    </location>
</feature>
<name>A0ABS6EA20_9FIRM</name>
<keyword evidence="2" id="KW-0808">Transferase</keyword>
<evidence type="ECO:0000256" key="1">
    <source>
        <dbReference type="ARBA" id="ARBA00022553"/>
    </source>
</evidence>
<dbReference type="NCBIfam" id="TIGR00229">
    <property type="entry name" value="sensory_box"/>
    <property type="match status" value="1"/>
</dbReference>
<dbReference type="InterPro" id="IPR005467">
    <property type="entry name" value="His_kinase_dom"/>
</dbReference>
<proteinExistence type="predicted"/>
<dbReference type="EMBL" id="JAHLPM010000014">
    <property type="protein sequence ID" value="MBU5439386.1"/>
    <property type="molecule type" value="Genomic_DNA"/>
</dbReference>
<dbReference type="InterPro" id="IPR000014">
    <property type="entry name" value="PAS"/>
</dbReference>
<feature type="transmembrane region" description="Helical" evidence="7">
    <location>
        <begin position="273"/>
        <end position="292"/>
    </location>
</feature>
<feature type="transmembrane region" description="Helical" evidence="7">
    <location>
        <begin position="6"/>
        <end position="25"/>
    </location>
</feature>
<dbReference type="InterPro" id="IPR003594">
    <property type="entry name" value="HATPase_dom"/>
</dbReference>
<evidence type="ECO:0000313" key="12">
    <source>
        <dbReference type="Proteomes" id="UP000749471"/>
    </source>
</evidence>
<keyword evidence="7" id="KW-0812">Transmembrane</keyword>
<keyword evidence="1" id="KW-0597">Phosphoprotein</keyword>
<dbReference type="Pfam" id="PF00512">
    <property type="entry name" value="HisKA"/>
    <property type="match status" value="1"/>
</dbReference>
<feature type="domain" description="Histidine kinase" evidence="8">
    <location>
        <begin position="448"/>
        <end position="656"/>
    </location>
</feature>
<dbReference type="Pfam" id="PF02518">
    <property type="entry name" value="HATPase_c"/>
    <property type="match status" value="1"/>
</dbReference>
<protein>
    <submittedName>
        <fullName evidence="11">Transporter substrate-binding domain-containing protein</fullName>
    </submittedName>
</protein>
<keyword evidence="5" id="KW-0067">ATP-binding</keyword>
<dbReference type="Pfam" id="PF00989">
    <property type="entry name" value="PAS"/>
    <property type="match status" value="1"/>
</dbReference>
<gene>
    <name evidence="11" type="ORF">KQI42_15310</name>
</gene>
<reference evidence="11 12" key="1">
    <citation type="submission" date="2021-06" db="EMBL/GenBank/DDBJ databases">
        <authorList>
            <person name="Sun Q."/>
            <person name="Li D."/>
        </authorList>
    </citation>
    <scope>NUCLEOTIDE SEQUENCE [LARGE SCALE GENOMIC DNA]</scope>
    <source>
        <strain evidence="11 12">MSJ-40</strain>
    </source>
</reference>
<dbReference type="SMART" id="SM00062">
    <property type="entry name" value="PBPb"/>
    <property type="match status" value="1"/>
</dbReference>
<dbReference type="Proteomes" id="UP000749471">
    <property type="component" value="Unassembled WGS sequence"/>
</dbReference>
<keyword evidence="12" id="KW-1185">Reference proteome</keyword>
<evidence type="ECO:0000256" key="5">
    <source>
        <dbReference type="ARBA" id="ARBA00022840"/>
    </source>
</evidence>
<dbReference type="InterPro" id="IPR013767">
    <property type="entry name" value="PAS_fold"/>
</dbReference>
<dbReference type="PROSITE" id="PS50112">
    <property type="entry name" value="PAS"/>
    <property type="match status" value="1"/>
</dbReference>
<dbReference type="InterPro" id="IPR000700">
    <property type="entry name" value="PAS-assoc_C"/>
</dbReference>
<dbReference type="CDD" id="cd00082">
    <property type="entry name" value="HisKA"/>
    <property type="match status" value="1"/>
</dbReference>
<dbReference type="PANTHER" id="PTHR43065">
    <property type="entry name" value="SENSOR HISTIDINE KINASE"/>
    <property type="match status" value="1"/>
</dbReference>
<dbReference type="PROSITE" id="PS50113">
    <property type="entry name" value="PAC"/>
    <property type="match status" value="1"/>
</dbReference>
<dbReference type="InterPro" id="IPR003661">
    <property type="entry name" value="HisK_dim/P_dom"/>
</dbReference>
<keyword evidence="3" id="KW-0547">Nucleotide-binding</keyword>
<dbReference type="InterPro" id="IPR001638">
    <property type="entry name" value="Solute-binding_3/MltF_N"/>
</dbReference>
<evidence type="ECO:0000256" key="6">
    <source>
        <dbReference type="ARBA" id="ARBA00023012"/>
    </source>
</evidence>
<sequence>MKNKSLLLKIIISIILISFILVICVNMDSDKIQKLPINQQETVRIGAIPGLPPYCFLKDKNNLIGYNIDVMYSIALEQGIPIDIVVLDKDKALEELKEGKIDAVLGLQYSPDLSQSLKFSKPFIINKFSIFIKHSNNKIRGIEDLRHKKVSVYKDDPALERLKNIEGIRLFTTETPEDAMLLLAYGMTDASVINRLTGMYYLMDSKYNNKIKIIGEQVDTLPSSIATLKENTELIETFNQGLETLEKRGTLEIIRRNWLGESIPKSLKVLKQVLILIVTIGTIITFVAIIFYRVNKILKKEIEIRTKKIEEEAGFKAQIIESLFDGLITIDTEGRILGLNSNVEDIIGEYEEELINQNIKESSLAKLFNLNHIEYVIRNKTKLIQLEKSYVYNGEEKIVHYNITPIKNSDDEIKEITLTFRDVTEEKKIMNKLAMKDKMETVGRLTASIAHEIRNPLTSIDMYIKLLPEKIDNEDFRNSLIRDIPKEISRLDNIIKNLLDYAKPLPPRKQLFSAKKEMDSILGLVANHVNKKDINLIVNLKKDMMIYFDIQQFKQIMLNLIINSVDALNEVHEPTLEISGYEEGRLVIFEIKDNGQGIPNNIRNNIFEPFFTTKEEGYGLGLSIVDQLAKENDAEIFLDYNYKEGAKFVLVIEGYIEDQCLLERTDSTDEEVIYN</sequence>
<evidence type="ECO:0000256" key="4">
    <source>
        <dbReference type="ARBA" id="ARBA00022777"/>
    </source>
</evidence>
<evidence type="ECO:0000256" key="3">
    <source>
        <dbReference type="ARBA" id="ARBA00022741"/>
    </source>
</evidence>
<comment type="caution">
    <text evidence="11">The sequence shown here is derived from an EMBL/GenBank/DDBJ whole genome shotgun (WGS) entry which is preliminary data.</text>
</comment>
<evidence type="ECO:0000259" key="8">
    <source>
        <dbReference type="PROSITE" id="PS50109"/>
    </source>
</evidence>
<keyword evidence="7" id="KW-1133">Transmembrane helix</keyword>
<organism evidence="11 12">
    <name type="scientific">Tissierella simiarum</name>
    <dbReference type="NCBI Taxonomy" id="2841534"/>
    <lineage>
        <taxon>Bacteria</taxon>
        <taxon>Bacillati</taxon>
        <taxon>Bacillota</taxon>
        <taxon>Tissierellia</taxon>
        <taxon>Tissierellales</taxon>
        <taxon>Tissierellaceae</taxon>
        <taxon>Tissierella</taxon>
    </lineage>
</organism>
<dbReference type="CDD" id="cd00075">
    <property type="entry name" value="HATPase"/>
    <property type="match status" value="1"/>
</dbReference>
<evidence type="ECO:0000313" key="11">
    <source>
        <dbReference type="EMBL" id="MBU5439386.1"/>
    </source>
</evidence>
<dbReference type="Pfam" id="PF00497">
    <property type="entry name" value="SBP_bac_3"/>
    <property type="match status" value="1"/>
</dbReference>
<keyword evidence="7" id="KW-0472">Membrane</keyword>
<keyword evidence="6" id="KW-0902">Two-component regulatory system</keyword>
<feature type="domain" description="PAC" evidence="10">
    <location>
        <begin position="380"/>
        <end position="435"/>
    </location>
</feature>
<dbReference type="SMART" id="SM00387">
    <property type="entry name" value="HATPase_c"/>
    <property type="match status" value="1"/>
</dbReference>
<dbReference type="SMART" id="SM00388">
    <property type="entry name" value="HisKA"/>
    <property type="match status" value="1"/>
</dbReference>
<keyword evidence="4" id="KW-0418">Kinase</keyword>
<evidence type="ECO:0000259" key="9">
    <source>
        <dbReference type="PROSITE" id="PS50112"/>
    </source>
</evidence>
<evidence type="ECO:0000256" key="2">
    <source>
        <dbReference type="ARBA" id="ARBA00022679"/>
    </source>
</evidence>
<evidence type="ECO:0000256" key="7">
    <source>
        <dbReference type="SAM" id="Phobius"/>
    </source>
</evidence>
<accession>A0ABS6EA20</accession>